<feature type="region of interest" description="Disordered" evidence="2">
    <location>
        <begin position="1"/>
        <end position="62"/>
    </location>
</feature>
<dbReference type="PANTHER" id="PTHR32309">
    <property type="entry name" value="TYROSINE-PROTEIN KINASE"/>
    <property type="match status" value="1"/>
</dbReference>
<keyword evidence="3" id="KW-0812">Transmembrane</keyword>
<protein>
    <recommendedName>
        <fullName evidence="5">Capsule biosynthesis protein</fullName>
    </recommendedName>
</protein>
<evidence type="ECO:0000256" key="1">
    <source>
        <dbReference type="SAM" id="Coils"/>
    </source>
</evidence>
<dbReference type="GO" id="GO:0004713">
    <property type="term" value="F:protein tyrosine kinase activity"/>
    <property type="evidence" value="ECO:0007669"/>
    <property type="project" value="TreeGrafter"/>
</dbReference>
<evidence type="ECO:0000256" key="2">
    <source>
        <dbReference type="SAM" id="MobiDB-lite"/>
    </source>
</evidence>
<gene>
    <name evidence="4" type="ORF">NWE54_00330</name>
</gene>
<name>A0A9E7ZK23_9HYPH</name>
<proteinExistence type="predicted"/>
<dbReference type="AlphaFoldDB" id="A0A9E7ZK23"/>
<keyword evidence="3" id="KW-0472">Membrane</keyword>
<keyword evidence="1" id="KW-0175">Coiled coil</keyword>
<feature type="compositionally biased region" description="Polar residues" evidence="2">
    <location>
        <begin position="48"/>
        <end position="62"/>
    </location>
</feature>
<keyword evidence="3" id="KW-1133">Transmembrane helix</keyword>
<dbReference type="InterPro" id="IPR050445">
    <property type="entry name" value="Bact_polysacc_biosynth/exp"/>
</dbReference>
<dbReference type="PANTHER" id="PTHR32309:SF13">
    <property type="entry name" value="FERRIC ENTEROBACTIN TRANSPORT PROTEIN FEPE"/>
    <property type="match status" value="1"/>
</dbReference>
<reference evidence="4" key="1">
    <citation type="submission" date="2022-08" db="EMBL/GenBank/DDBJ databases">
        <title>Complete Genome Sequences of 2 Bosea sp. soil isolates.</title>
        <authorList>
            <person name="Alvarez Arevalo M."/>
            <person name="Sterndorff E.B."/>
            <person name="Faurdal D."/>
            <person name="Joergensen T.S."/>
            <person name="Weber T."/>
        </authorList>
    </citation>
    <scope>NUCLEOTIDE SEQUENCE</scope>
    <source>
        <strain evidence="4">NBC_00436</strain>
    </source>
</reference>
<evidence type="ECO:0008006" key="5">
    <source>
        <dbReference type="Google" id="ProtNLM"/>
    </source>
</evidence>
<organism evidence="4">
    <name type="scientific">Bosea sp. NBC_00436</name>
    <dbReference type="NCBI Taxonomy" id="2969620"/>
    <lineage>
        <taxon>Bacteria</taxon>
        <taxon>Pseudomonadati</taxon>
        <taxon>Pseudomonadota</taxon>
        <taxon>Alphaproteobacteria</taxon>
        <taxon>Hyphomicrobiales</taxon>
        <taxon>Boseaceae</taxon>
        <taxon>Bosea</taxon>
    </lineage>
</organism>
<evidence type="ECO:0000256" key="3">
    <source>
        <dbReference type="SAM" id="Phobius"/>
    </source>
</evidence>
<feature type="transmembrane region" description="Helical" evidence="3">
    <location>
        <begin position="81"/>
        <end position="103"/>
    </location>
</feature>
<feature type="transmembrane region" description="Helical" evidence="3">
    <location>
        <begin position="413"/>
        <end position="432"/>
    </location>
</feature>
<sequence length="440" mass="48024">MREQRNGSSRTDPELMVQDSDRSNATLDMRSGTKLPHAAAQPNPVTAEATSAVSESGQRSASEIPNADIPAMESSPPWGPISFFVAVALPAFICLLYLVFIAAPQYVSESRLVVRGSLEKVGLESIGQAAALSALNNSQEAHVITDYVRSARIVADLSQEFDLKQIFARAPLDFVWHLPADASQDRLIRYWQRMASAEVDSTTGIVTIRIHAFRPEDAQALNRAVIKLSETLIAGFAQKMRTQRLEEARTDSQAAQADVNALLATLEAARRREGTLDPQMTAESLAKLVAKLRDERATLVAAREAAAARLSQGAPTLALTDERIKALDLQIEAVLGMATDAKTQPGSSNDLLSAGSLFDTLQIRRELLSGRVARAETALTQARQDTIRQQVFVEVFMQPTLGETNDHPRPLQMTLLVLLGLGAIWTIAALYFESILERTR</sequence>
<feature type="compositionally biased region" description="Polar residues" evidence="2">
    <location>
        <begin position="1"/>
        <end position="10"/>
    </location>
</feature>
<feature type="coiled-coil region" evidence="1">
    <location>
        <begin position="245"/>
        <end position="305"/>
    </location>
</feature>
<evidence type="ECO:0000313" key="4">
    <source>
        <dbReference type="EMBL" id="UZF87285.1"/>
    </source>
</evidence>
<dbReference type="EMBL" id="CP102774">
    <property type="protein sequence ID" value="UZF87285.1"/>
    <property type="molecule type" value="Genomic_DNA"/>
</dbReference>
<accession>A0A9E7ZK23</accession>
<dbReference type="GO" id="GO:0005886">
    <property type="term" value="C:plasma membrane"/>
    <property type="evidence" value="ECO:0007669"/>
    <property type="project" value="TreeGrafter"/>
</dbReference>